<feature type="domain" description="EngB-type G" evidence="5">
    <location>
        <begin position="87"/>
        <end position="171"/>
    </location>
</feature>
<sequence>MLSTANRASPFVRLIPLPSIYAPLVFHRRSSHTYSRKDGSESFVETASDQSTTYANVRSSPAFSFFSKRDAKFLFTATRPEQYNRLKAPEFTFAGRSNVGKSSLISAVLRSQGLVKTSKKPGHTSTLNFFSLESSAYPGNKLTIVDMPGYGFRSRNEWGQFIMEYLSKRKE</sequence>
<evidence type="ECO:0000313" key="7">
    <source>
        <dbReference type="Proteomes" id="UP001145021"/>
    </source>
</evidence>
<name>A0A9W7XGM7_9FUNG</name>
<accession>A0A9W7XGM7</accession>
<dbReference type="PANTHER" id="PTHR46498:SF1">
    <property type="entry name" value="GTP-BINDING PROTEIN 8"/>
    <property type="match status" value="1"/>
</dbReference>
<evidence type="ECO:0000313" key="6">
    <source>
        <dbReference type="EMBL" id="KAJ1642463.1"/>
    </source>
</evidence>
<dbReference type="GO" id="GO:0005525">
    <property type="term" value="F:GTP binding"/>
    <property type="evidence" value="ECO:0007669"/>
    <property type="project" value="UniProtKB-KW"/>
</dbReference>
<protein>
    <recommendedName>
        <fullName evidence="5">EngB-type G domain-containing protein</fullName>
    </recommendedName>
</protein>
<proteinExistence type="predicted"/>
<evidence type="ECO:0000259" key="5">
    <source>
        <dbReference type="PROSITE" id="PS51706"/>
    </source>
</evidence>
<dbReference type="PANTHER" id="PTHR46498">
    <property type="entry name" value="GTP-BINDING PROTEIN 8"/>
    <property type="match status" value="1"/>
</dbReference>
<reference evidence="6" key="1">
    <citation type="submission" date="2022-07" db="EMBL/GenBank/DDBJ databases">
        <title>Phylogenomic reconstructions and comparative analyses of Kickxellomycotina fungi.</title>
        <authorList>
            <person name="Reynolds N.K."/>
            <person name="Stajich J.E."/>
            <person name="Barry K."/>
            <person name="Grigoriev I.V."/>
            <person name="Crous P."/>
            <person name="Smith M.E."/>
        </authorList>
    </citation>
    <scope>NUCLEOTIDE SEQUENCE</scope>
    <source>
        <strain evidence="6">NBRC 105413</strain>
    </source>
</reference>
<dbReference type="Gene3D" id="3.40.50.300">
    <property type="entry name" value="P-loop containing nucleotide triphosphate hydrolases"/>
    <property type="match status" value="1"/>
</dbReference>
<dbReference type="EMBL" id="JANBOH010000396">
    <property type="protein sequence ID" value="KAJ1642463.1"/>
    <property type="molecule type" value="Genomic_DNA"/>
</dbReference>
<keyword evidence="7" id="KW-1185">Reference proteome</keyword>
<dbReference type="GO" id="GO:0046872">
    <property type="term" value="F:metal ion binding"/>
    <property type="evidence" value="ECO:0007669"/>
    <property type="project" value="UniProtKB-KW"/>
</dbReference>
<dbReference type="SUPFAM" id="SSF52540">
    <property type="entry name" value="P-loop containing nucleoside triphosphate hydrolases"/>
    <property type="match status" value="1"/>
</dbReference>
<keyword evidence="3" id="KW-0460">Magnesium</keyword>
<keyword evidence="4" id="KW-0342">GTP-binding</keyword>
<gene>
    <name evidence="6" type="ORF">LPJ64_005696</name>
</gene>
<keyword evidence="1" id="KW-0479">Metal-binding</keyword>
<evidence type="ECO:0000256" key="3">
    <source>
        <dbReference type="ARBA" id="ARBA00022842"/>
    </source>
</evidence>
<evidence type="ECO:0000256" key="2">
    <source>
        <dbReference type="ARBA" id="ARBA00022741"/>
    </source>
</evidence>
<dbReference type="Pfam" id="PF01926">
    <property type="entry name" value="MMR_HSR1"/>
    <property type="match status" value="1"/>
</dbReference>
<evidence type="ECO:0000256" key="4">
    <source>
        <dbReference type="ARBA" id="ARBA00023134"/>
    </source>
</evidence>
<comment type="caution">
    <text evidence="6">The sequence shown here is derived from an EMBL/GenBank/DDBJ whole genome shotgun (WGS) entry which is preliminary data.</text>
</comment>
<dbReference type="InterPro" id="IPR030393">
    <property type="entry name" value="G_ENGB_dom"/>
</dbReference>
<dbReference type="PROSITE" id="PS51706">
    <property type="entry name" value="G_ENGB"/>
    <property type="match status" value="1"/>
</dbReference>
<dbReference type="InterPro" id="IPR052279">
    <property type="entry name" value="EngB_GTPase"/>
</dbReference>
<dbReference type="InterPro" id="IPR006073">
    <property type="entry name" value="GTP-bd"/>
</dbReference>
<dbReference type="AlphaFoldDB" id="A0A9W7XGM7"/>
<dbReference type="Proteomes" id="UP001145021">
    <property type="component" value="Unassembled WGS sequence"/>
</dbReference>
<dbReference type="InterPro" id="IPR027417">
    <property type="entry name" value="P-loop_NTPase"/>
</dbReference>
<evidence type="ECO:0000256" key="1">
    <source>
        <dbReference type="ARBA" id="ARBA00022723"/>
    </source>
</evidence>
<dbReference type="GO" id="GO:0005739">
    <property type="term" value="C:mitochondrion"/>
    <property type="evidence" value="ECO:0007669"/>
    <property type="project" value="TreeGrafter"/>
</dbReference>
<keyword evidence="2" id="KW-0547">Nucleotide-binding</keyword>
<organism evidence="6 7">
    <name type="scientific">Coemansia asiatica</name>
    <dbReference type="NCBI Taxonomy" id="1052880"/>
    <lineage>
        <taxon>Eukaryota</taxon>
        <taxon>Fungi</taxon>
        <taxon>Fungi incertae sedis</taxon>
        <taxon>Zoopagomycota</taxon>
        <taxon>Kickxellomycotina</taxon>
        <taxon>Kickxellomycetes</taxon>
        <taxon>Kickxellales</taxon>
        <taxon>Kickxellaceae</taxon>
        <taxon>Coemansia</taxon>
    </lineage>
</organism>